<evidence type="ECO:0000256" key="1">
    <source>
        <dbReference type="ARBA" id="ARBA00004651"/>
    </source>
</evidence>
<dbReference type="PANTHER" id="PTHR30221">
    <property type="entry name" value="SMALL-CONDUCTANCE MECHANOSENSITIVE CHANNEL"/>
    <property type="match status" value="1"/>
</dbReference>
<comment type="caution">
    <text evidence="12">The sequence shown here is derived from an EMBL/GenBank/DDBJ whole genome shotgun (WGS) entry which is preliminary data.</text>
</comment>
<evidence type="ECO:0000256" key="4">
    <source>
        <dbReference type="ARBA" id="ARBA00022692"/>
    </source>
</evidence>
<comment type="similarity">
    <text evidence="2 7">Belongs to the MscS (TC 1.A.23) family.</text>
</comment>
<keyword evidence="4 7" id="KW-0812">Transmembrane</keyword>
<gene>
    <name evidence="12" type="primary">yggB</name>
    <name evidence="12" type="ORF">GCM10011521_11000</name>
</gene>
<dbReference type="Pfam" id="PF00924">
    <property type="entry name" value="MS_channel_2nd"/>
    <property type="match status" value="1"/>
</dbReference>
<feature type="region of interest" description="Disordered" evidence="8">
    <location>
        <begin position="1"/>
        <end position="25"/>
    </location>
</feature>
<feature type="transmembrane region" description="Helical" evidence="7">
    <location>
        <begin position="122"/>
        <end position="141"/>
    </location>
</feature>
<evidence type="ECO:0000256" key="2">
    <source>
        <dbReference type="ARBA" id="ARBA00008017"/>
    </source>
</evidence>
<feature type="transmembrane region" description="Helical" evidence="7">
    <location>
        <begin position="57"/>
        <end position="78"/>
    </location>
</feature>
<dbReference type="PANTHER" id="PTHR30221:SF1">
    <property type="entry name" value="SMALL-CONDUCTANCE MECHANOSENSITIVE CHANNEL"/>
    <property type="match status" value="1"/>
</dbReference>
<dbReference type="Pfam" id="PF21088">
    <property type="entry name" value="MS_channel_1st"/>
    <property type="match status" value="1"/>
</dbReference>
<dbReference type="InterPro" id="IPR010920">
    <property type="entry name" value="LSM_dom_sf"/>
</dbReference>
<keyword evidence="7" id="KW-0407">Ion channel</keyword>
<dbReference type="InterPro" id="IPR011014">
    <property type="entry name" value="MscS_channel_TM-2"/>
</dbReference>
<evidence type="ECO:0000259" key="11">
    <source>
        <dbReference type="Pfam" id="PF21088"/>
    </source>
</evidence>
<evidence type="ECO:0000256" key="7">
    <source>
        <dbReference type="RuleBase" id="RU369025"/>
    </source>
</evidence>
<keyword evidence="7" id="KW-0406">Ion transport</keyword>
<dbReference type="Gene3D" id="2.30.30.60">
    <property type="match status" value="1"/>
</dbReference>
<dbReference type="Gene3D" id="3.30.70.100">
    <property type="match status" value="1"/>
</dbReference>
<dbReference type="Gene3D" id="1.10.287.1260">
    <property type="match status" value="1"/>
</dbReference>
<reference evidence="13" key="1">
    <citation type="journal article" date="2019" name="Int. J. Syst. Evol. Microbiol.">
        <title>The Global Catalogue of Microorganisms (GCM) 10K type strain sequencing project: providing services to taxonomists for standard genome sequencing and annotation.</title>
        <authorList>
            <consortium name="The Broad Institute Genomics Platform"/>
            <consortium name="The Broad Institute Genome Sequencing Center for Infectious Disease"/>
            <person name="Wu L."/>
            <person name="Ma J."/>
        </authorList>
    </citation>
    <scope>NUCLEOTIDE SEQUENCE [LARGE SCALE GENOMIC DNA]</scope>
    <source>
        <strain evidence="13">CGMCC 1.15905</strain>
    </source>
</reference>
<evidence type="ECO:0000256" key="5">
    <source>
        <dbReference type="ARBA" id="ARBA00022989"/>
    </source>
</evidence>
<keyword evidence="13" id="KW-1185">Reference proteome</keyword>
<dbReference type="EMBL" id="BMKC01000001">
    <property type="protein sequence ID" value="GGA74605.1"/>
    <property type="molecule type" value="Genomic_DNA"/>
</dbReference>
<dbReference type="InterPro" id="IPR011066">
    <property type="entry name" value="MscS_channel_C_sf"/>
</dbReference>
<organism evidence="12 13">
    <name type="scientific">Arenimonas soli</name>
    <dbReference type="NCBI Taxonomy" id="2269504"/>
    <lineage>
        <taxon>Bacteria</taxon>
        <taxon>Pseudomonadati</taxon>
        <taxon>Pseudomonadota</taxon>
        <taxon>Gammaproteobacteria</taxon>
        <taxon>Lysobacterales</taxon>
        <taxon>Lysobacteraceae</taxon>
        <taxon>Arenimonas</taxon>
    </lineage>
</organism>
<evidence type="ECO:0000256" key="8">
    <source>
        <dbReference type="SAM" id="MobiDB-lite"/>
    </source>
</evidence>
<feature type="compositionally biased region" description="Polar residues" evidence="8">
    <location>
        <begin position="1"/>
        <end position="10"/>
    </location>
</feature>
<keyword evidence="7" id="KW-0813">Transport</keyword>
<dbReference type="InterPro" id="IPR006685">
    <property type="entry name" value="MscS_channel_2nd"/>
</dbReference>
<dbReference type="SUPFAM" id="SSF82689">
    <property type="entry name" value="Mechanosensitive channel protein MscS (YggB), C-terminal domain"/>
    <property type="match status" value="1"/>
</dbReference>
<evidence type="ECO:0000313" key="12">
    <source>
        <dbReference type="EMBL" id="GGA74605.1"/>
    </source>
</evidence>
<dbReference type="RefSeq" id="WP_188662061.1">
    <property type="nucleotide sequence ID" value="NZ_BMKC01000001.1"/>
</dbReference>
<protein>
    <recommendedName>
        <fullName evidence="7">Small-conductance mechanosensitive channel</fullName>
    </recommendedName>
</protein>
<sequence length="330" mass="34838">MTQATTTPNTSAPSDAAEQAAQAAESATEAANAAARAASRIDGVEAQLADLLNMPPWAAKVMLAVAVGLIGWFLIKLLTKGADRVMTRSGMEQILRDFLGKIIRVVGLVVVFVAVLDAVGVPTTSLLAVLGAAGLAVGLALKDSLSNIAAGVMLIVLRPFRAGDAVEAAGQQGIVERVGIFQTVLRAYQNHDVVLPNSEITTAPIINFTARGQRRIDLEIGIGYGDDVRKAREALLALAHGHDKVLDDPAPEVLVTGLGESSVDLVLRAWTQTPDYIATGSDLKEAVHRNFGEIGITIPFPQRDLHIYHHGPDGQVLDLPKAAFATVEKD</sequence>
<dbReference type="InterPro" id="IPR006686">
    <property type="entry name" value="MscS_channel_CS"/>
</dbReference>
<proteinExistence type="inferred from homology"/>
<evidence type="ECO:0000259" key="9">
    <source>
        <dbReference type="Pfam" id="PF00924"/>
    </source>
</evidence>
<feature type="domain" description="Mechanosensitive ion channel MscS C-terminal" evidence="10">
    <location>
        <begin position="216"/>
        <end position="297"/>
    </location>
</feature>
<dbReference type="PROSITE" id="PS01246">
    <property type="entry name" value="UPF0003"/>
    <property type="match status" value="1"/>
</dbReference>
<feature type="domain" description="Mechanosensitive ion channel transmembrane helices 2/3" evidence="11">
    <location>
        <begin position="101"/>
        <end position="142"/>
    </location>
</feature>
<evidence type="ECO:0000256" key="3">
    <source>
        <dbReference type="ARBA" id="ARBA00022475"/>
    </source>
</evidence>
<feature type="transmembrane region" description="Helical" evidence="7">
    <location>
        <begin position="98"/>
        <end position="116"/>
    </location>
</feature>
<dbReference type="SUPFAM" id="SSF82861">
    <property type="entry name" value="Mechanosensitive channel protein MscS (YggB), transmembrane region"/>
    <property type="match status" value="1"/>
</dbReference>
<evidence type="ECO:0000256" key="6">
    <source>
        <dbReference type="ARBA" id="ARBA00023136"/>
    </source>
</evidence>
<keyword evidence="7" id="KW-0997">Cell inner membrane</keyword>
<comment type="subunit">
    <text evidence="7">Homoheptamer.</text>
</comment>
<feature type="compositionally biased region" description="Low complexity" evidence="8">
    <location>
        <begin position="11"/>
        <end position="25"/>
    </location>
</feature>
<comment type="function">
    <text evidence="7">Mechanosensitive channel that participates in the regulation of osmotic pressure changes within the cell, opening in response to stretch forces in the membrane lipid bilayer, without the need for other proteins. Contributes to normal resistance to hypoosmotic shock. Forms an ion channel of 1.0 nanosiemens conductance with a slight preference for anions.</text>
</comment>
<comment type="caution">
    <text evidence="7">Lacks conserved residue(s) required for the propagation of feature annotation.</text>
</comment>
<dbReference type="InterPro" id="IPR023408">
    <property type="entry name" value="MscS_beta-dom_sf"/>
</dbReference>
<accession>A0ABQ1HG76</accession>
<dbReference type="InterPro" id="IPR049278">
    <property type="entry name" value="MS_channel_C"/>
</dbReference>
<evidence type="ECO:0000313" key="13">
    <source>
        <dbReference type="Proteomes" id="UP000623419"/>
    </source>
</evidence>
<dbReference type="InterPro" id="IPR045275">
    <property type="entry name" value="MscS_archaea/bacteria_type"/>
</dbReference>
<dbReference type="Proteomes" id="UP000623419">
    <property type="component" value="Unassembled WGS sequence"/>
</dbReference>
<evidence type="ECO:0000259" key="10">
    <source>
        <dbReference type="Pfam" id="PF21082"/>
    </source>
</evidence>
<keyword evidence="3" id="KW-1003">Cell membrane</keyword>
<dbReference type="InterPro" id="IPR049142">
    <property type="entry name" value="MS_channel_1st"/>
</dbReference>
<dbReference type="SUPFAM" id="SSF50182">
    <property type="entry name" value="Sm-like ribonucleoproteins"/>
    <property type="match status" value="1"/>
</dbReference>
<keyword evidence="6 7" id="KW-0472">Membrane</keyword>
<dbReference type="Pfam" id="PF21082">
    <property type="entry name" value="MS_channel_3rd"/>
    <property type="match status" value="1"/>
</dbReference>
<name>A0ABQ1HG76_9GAMM</name>
<keyword evidence="5 7" id="KW-1133">Transmembrane helix</keyword>
<comment type="subcellular location">
    <subcellularLocation>
        <location evidence="7">Cell inner membrane</location>
        <topology evidence="7">Multi-pass membrane protein</topology>
    </subcellularLocation>
    <subcellularLocation>
        <location evidence="1">Cell membrane</location>
        <topology evidence="1">Multi-pass membrane protein</topology>
    </subcellularLocation>
</comment>
<feature type="domain" description="Mechanosensitive ion channel MscS" evidence="9">
    <location>
        <begin position="143"/>
        <end position="209"/>
    </location>
</feature>